<dbReference type="EMBL" id="JBFAKC010000016">
    <property type="protein sequence ID" value="MEV0711586.1"/>
    <property type="molecule type" value="Genomic_DNA"/>
</dbReference>
<accession>A0ABV3G2B8</accession>
<keyword evidence="3" id="KW-1185">Reference proteome</keyword>
<reference evidence="2 3" key="1">
    <citation type="submission" date="2024-06" db="EMBL/GenBank/DDBJ databases">
        <title>The Natural Products Discovery Center: Release of the First 8490 Sequenced Strains for Exploring Actinobacteria Biosynthetic Diversity.</title>
        <authorList>
            <person name="Kalkreuter E."/>
            <person name="Kautsar S.A."/>
            <person name="Yang D."/>
            <person name="Bader C.D."/>
            <person name="Teijaro C.N."/>
            <person name="Fluegel L."/>
            <person name="Davis C.M."/>
            <person name="Simpson J.R."/>
            <person name="Lauterbach L."/>
            <person name="Steele A.D."/>
            <person name="Gui C."/>
            <person name="Meng S."/>
            <person name="Li G."/>
            <person name="Viehrig K."/>
            <person name="Ye F."/>
            <person name="Su P."/>
            <person name="Kiefer A.F."/>
            <person name="Nichols A."/>
            <person name="Cepeda A.J."/>
            <person name="Yan W."/>
            <person name="Fan B."/>
            <person name="Jiang Y."/>
            <person name="Adhikari A."/>
            <person name="Zheng C.-J."/>
            <person name="Schuster L."/>
            <person name="Cowan T.M."/>
            <person name="Smanski M.J."/>
            <person name="Chevrette M.G."/>
            <person name="De Carvalho L.P.S."/>
            <person name="Shen B."/>
        </authorList>
    </citation>
    <scope>NUCLEOTIDE SEQUENCE [LARGE SCALE GENOMIC DNA]</scope>
    <source>
        <strain evidence="2 3">NPDC050403</strain>
    </source>
</reference>
<name>A0ABV3G2B8_9NOCA</name>
<organism evidence="2 3">
    <name type="scientific">Nocardia aurea</name>
    <dbReference type="NCBI Taxonomy" id="2144174"/>
    <lineage>
        <taxon>Bacteria</taxon>
        <taxon>Bacillati</taxon>
        <taxon>Actinomycetota</taxon>
        <taxon>Actinomycetes</taxon>
        <taxon>Mycobacteriales</taxon>
        <taxon>Nocardiaceae</taxon>
        <taxon>Nocardia</taxon>
    </lineage>
</organism>
<feature type="signal peptide" evidence="1">
    <location>
        <begin position="1"/>
        <end position="27"/>
    </location>
</feature>
<protein>
    <recommendedName>
        <fullName evidence="4">Ig-like domain-containing protein</fullName>
    </recommendedName>
</protein>
<dbReference type="Proteomes" id="UP001551695">
    <property type="component" value="Unassembled WGS sequence"/>
</dbReference>
<evidence type="ECO:0000256" key="1">
    <source>
        <dbReference type="SAM" id="SignalP"/>
    </source>
</evidence>
<dbReference type="RefSeq" id="WP_357788093.1">
    <property type="nucleotide sequence ID" value="NZ_JBFAKC010000016.1"/>
</dbReference>
<sequence>MNCTQANTLSGVCLLAMWLISAAPATAAETAVDLGTQCATQYPDTPTMFAATPTLVAPGNAYSWRCEQRLKLPGGGVIANLPVDAGRYCADHGLGHAVVLDSDDPQSWRCRA</sequence>
<evidence type="ECO:0008006" key="4">
    <source>
        <dbReference type="Google" id="ProtNLM"/>
    </source>
</evidence>
<gene>
    <name evidence="2" type="ORF">AB0I48_28905</name>
</gene>
<evidence type="ECO:0000313" key="2">
    <source>
        <dbReference type="EMBL" id="MEV0711586.1"/>
    </source>
</evidence>
<feature type="chain" id="PRO_5045414815" description="Ig-like domain-containing protein" evidence="1">
    <location>
        <begin position="28"/>
        <end position="112"/>
    </location>
</feature>
<keyword evidence="1" id="KW-0732">Signal</keyword>
<proteinExistence type="predicted"/>
<comment type="caution">
    <text evidence="2">The sequence shown here is derived from an EMBL/GenBank/DDBJ whole genome shotgun (WGS) entry which is preliminary data.</text>
</comment>
<evidence type="ECO:0000313" key="3">
    <source>
        <dbReference type="Proteomes" id="UP001551695"/>
    </source>
</evidence>